<keyword evidence="3" id="KW-1185">Reference proteome</keyword>
<name>A0ABU5ZI79_9BACL</name>
<dbReference type="Pfam" id="PF02436">
    <property type="entry name" value="PYC_OADA"/>
    <property type="match status" value="1"/>
</dbReference>
<dbReference type="PANTHER" id="PTHR43778:SF2">
    <property type="entry name" value="PYRUVATE CARBOXYLASE, MITOCHONDRIAL"/>
    <property type="match status" value="1"/>
</dbReference>
<evidence type="ECO:0000313" key="2">
    <source>
        <dbReference type="EMBL" id="MEB3101386.1"/>
    </source>
</evidence>
<protein>
    <submittedName>
        <fullName evidence="2">Pyruvate carboxylase subunit B</fullName>
        <ecNumber evidence="2">6.4.1.1</ecNumber>
    </submittedName>
</protein>
<feature type="domain" description="Pyruvate carboxyltransferase" evidence="1">
    <location>
        <begin position="4"/>
        <end position="265"/>
    </location>
</feature>
<reference evidence="2" key="1">
    <citation type="submission" date="2023-12" db="EMBL/GenBank/DDBJ databases">
        <title>Fervidustalea candida gen. nov., sp. nov., a novel member of the family Paenibacillaceae isolated from a geothermal area.</title>
        <authorList>
            <person name="Li W.-J."/>
            <person name="Jiao J.-Y."/>
            <person name="Chen Y."/>
        </authorList>
    </citation>
    <scope>NUCLEOTIDE SEQUENCE</scope>
    <source>
        <strain evidence="2">SYSU GA230002</strain>
    </source>
</reference>
<accession>A0ABU5ZI79</accession>
<dbReference type="InterPro" id="IPR003379">
    <property type="entry name" value="Carboxylase_cons_dom"/>
</dbReference>
<dbReference type="InterPro" id="IPR000891">
    <property type="entry name" value="PYR_CT"/>
</dbReference>
<dbReference type="Gene3D" id="3.20.20.70">
    <property type="entry name" value="Aldolase class I"/>
    <property type="match status" value="1"/>
</dbReference>
<sequence length="482" mass="54405">MNSLHFIDVTMRDGHQCLWSTRMTTDMMAPILSTVDRVGFAYVNILGGAVFDVCVRYLKENPWERIRLVSSRLTKTPVDALTRGQSLYTFELFPDDIVELNVKRLAVNGIANLTVYDALNDNRNLEASIRAAHREGITVTALMVYTISPVHTDEYYRERARELVRLGADRIGIKDPTGLLLPDRARTLFPTVVQEAGEMPVELHSHCQSGFAQEVYMEAIESGITYLHTAVTPLANGASLPPTESIEEQARLKGFHTGLQPQKLREMSGYFRWLCYRENKPVGKPPEYDPALFEHQVPGGMISNLQSQLRDMQMEHKLNEILQEAAQVRRDLGYPILVSPFAQYVITQAVLNVAQGERYKTVPDEVRKYALGHYGKLAAAPSELFLERAGIGDQSLRMERAGEYLQPGIPRLRSGLGPIDDEQLLLAAFYDEGLRKSIRSGSDFPYHTSPLIEFIRYLDKKTDTKRINVSFAGCKLEMAHSR</sequence>
<dbReference type="Proteomes" id="UP001310386">
    <property type="component" value="Unassembled WGS sequence"/>
</dbReference>
<proteinExistence type="predicted"/>
<dbReference type="InterPro" id="IPR055268">
    <property type="entry name" value="PCB-like"/>
</dbReference>
<gene>
    <name evidence="2" type="ORF">VF724_06875</name>
</gene>
<dbReference type="SUPFAM" id="SSF89000">
    <property type="entry name" value="post-HMGL domain-like"/>
    <property type="match status" value="1"/>
</dbReference>
<dbReference type="SUPFAM" id="SSF51569">
    <property type="entry name" value="Aldolase"/>
    <property type="match status" value="1"/>
</dbReference>
<evidence type="ECO:0000313" key="3">
    <source>
        <dbReference type="Proteomes" id="UP001310386"/>
    </source>
</evidence>
<dbReference type="EC" id="6.4.1.1" evidence="2"/>
<dbReference type="PROSITE" id="PS50991">
    <property type="entry name" value="PYR_CT"/>
    <property type="match status" value="1"/>
</dbReference>
<keyword evidence="2" id="KW-0670">Pyruvate</keyword>
<dbReference type="CDD" id="cd07937">
    <property type="entry name" value="DRE_TIM_PC_TC_5S"/>
    <property type="match status" value="1"/>
</dbReference>
<dbReference type="GO" id="GO:0004736">
    <property type="term" value="F:pyruvate carboxylase activity"/>
    <property type="evidence" value="ECO:0007669"/>
    <property type="project" value="UniProtKB-EC"/>
</dbReference>
<dbReference type="EMBL" id="JAYJLD010000007">
    <property type="protein sequence ID" value="MEB3101386.1"/>
    <property type="molecule type" value="Genomic_DNA"/>
</dbReference>
<dbReference type="RefSeq" id="WP_371753500.1">
    <property type="nucleotide sequence ID" value="NZ_JAYJLD010000007.1"/>
</dbReference>
<dbReference type="InterPro" id="IPR013785">
    <property type="entry name" value="Aldolase_TIM"/>
</dbReference>
<evidence type="ECO:0000259" key="1">
    <source>
        <dbReference type="PROSITE" id="PS50991"/>
    </source>
</evidence>
<dbReference type="NCBIfam" id="NF006761">
    <property type="entry name" value="PRK09282.1"/>
    <property type="match status" value="1"/>
</dbReference>
<dbReference type="PANTHER" id="PTHR43778">
    <property type="entry name" value="PYRUVATE CARBOXYLASE"/>
    <property type="match status" value="1"/>
</dbReference>
<organism evidence="2 3">
    <name type="scientific">Ferviditalea candida</name>
    <dbReference type="NCBI Taxonomy" id="3108399"/>
    <lineage>
        <taxon>Bacteria</taxon>
        <taxon>Bacillati</taxon>
        <taxon>Bacillota</taxon>
        <taxon>Bacilli</taxon>
        <taxon>Bacillales</taxon>
        <taxon>Paenibacillaceae</taxon>
        <taxon>Ferviditalea</taxon>
    </lineage>
</organism>
<keyword evidence="2" id="KW-0436">Ligase</keyword>
<comment type="caution">
    <text evidence="2">The sequence shown here is derived from an EMBL/GenBank/DDBJ whole genome shotgun (WGS) entry which is preliminary data.</text>
</comment>